<dbReference type="EMBL" id="JAPZBQ010000003">
    <property type="protein sequence ID" value="KAJ5338732.1"/>
    <property type="molecule type" value="Genomic_DNA"/>
</dbReference>
<evidence type="ECO:0000256" key="1">
    <source>
        <dbReference type="SAM" id="MobiDB-lite"/>
    </source>
</evidence>
<proteinExistence type="predicted"/>
<protein>
    <submittedName>
        <fullName evidence="2">Uncharacterized protein</fullName>
    </submittedName>
</protein>
<organism evidence="2 3">
    <name type="scientific">Penicillium brevicompactum</name>
    <dbReference type="NCBI Taxonomy" id="5074"/>
    <lineage>
        <taxon>Eukaryota</taxon>
        <taxon>Fungi</taxon>
        <taxon>Dikarya</taxon>
        <taxon>Ascomycota</taxon>
        <taxon>Pezizomycotina</taxon>
        <taxon>Eurotiomycetes</taxon>
        <taxon>Eurotiomycetidae</taxon>
        <taxon>Eurotiales</taxon>
        <taxon>Aspergillaceae</taxon>
        <taxon>Penicillium</taxon>
    </lineage>
</organism>
<comment type="caution">
    <text evidence="2">The sequence shown here is derived from an EMBL/GenBank/DDBJ whole genome shotgun (WGS) entry which is preliminary data.</text>
</comment>
<reference evidence="2" key="1">
    <citation type="submission" date="2022-12" db="EMBL/GenBank/DDBJ databases">
        <authorList>
            <person name="Petersen C."/>
        </authorList>
    </citation>
    <scope>NUCLEOTIDE SEQUENCE</scope>
    <source>
        <strain evidence="2">IBT 35673</strain>
    </source>
</reference>
<accession>A0A9W9QIN1</accession>
<reference evidence="2" key="2">
    <citation type="journal article" date="2023" name="IMA Fungus">
        <title>Comparative genomic study of the Penicillium genus elucidates a diverse pangenome and 15 lateral gene transfer events.</title>
        <authorList>
            <person name="Petersen C."/>
            <person name="Sorensen T."/>
            <person name="Nielsen M.R."/>
            <person name="Sondergaard T.E."/>
            <person name="Sorensen J.L."/>
            <person name="Fitzpatrick D.A."/>
            <person name="Frisvad J.C."/>
            <person name="Nielsen K.L."/>
        </authorList>
    </citation>
    <scope>NUCLEOTIDE SEQUENCE</scope>
    <source>
        <strain evidence="2">IBT 35673</strain>
    </source>
</reference>
<feature type="region of interest" description="Disordered" evidence="1">
    <location>
        <begin position="1"/>
        <end position="20"/>
    </location>
</feature>
<dbReference type="AlphaFoldDB" id="A0A9W9QIN1"/>
<gene>
    <name evidence="2" type="ORF">N7452_005460</name>
</gene>
<evidence type="ECO:0000313" key="3">
    <source>
        <dbReference type="Proteomes" id="UP001147695"/>
    </source>
</evidence>
<dbReference type="Proteomes" id="UP001147695">
    <property type="component" value="Unassembled WGS sequence"/>
</dbReference>
<evidence type="ECO:0000313" key="2">
    <source>
        <dbReference type="EMBL" id="KAJ5338732.1"/>
    </source>
</evidence>
<name>A0A9W9QIN1_PENBR</name>
<sequence length="121" mass="13627">MSSNSGRTGRANYRSEKSQCDNSRKIIEAEKYWLKPSQISDPLAGNTGIVRRNVIYLPEKVVWAVNAPNVMIDSWAFDPSFSQLFIVSINRHLPYWASVGILLGILNFIKGSGCFFKPEDT</sequence>